<evidence type="ECO:0000313" key="1">
    <source>
        <dbReference type="EMBL" id="AFR99158.1"/>
    </source>
</evidence>
<dbReference type="Proteomes" id="UP000007332">
    <property type="component" value="Chromosome"/>
</dbReference>
<dbReference type="PATRIC" id="fig|1071400.3.peg.44"/>
<gene>
    <name evidence="1" type="ORF">LBUCD034_0045</name>
</gene>
<keyword evidence="2" id="KW-1185">Reference proteome</keyword>
<dbReference type="KEGG" id="lbn:LBUCD034_0045"/>
<dbReference type="HOGENOM" id="CLU_2788592_0_0_9"/>
<dbReference type="RefSeq" id="WP_014939063.1">
    <property type="nucleotide sequence ID" value="NC_018610.1"/>
</dbReference>
<proteinExistence type="predicted"/>
<organism evidence="1 2">
    <name type="scientific">Lentilactobacillus buchneri subsp. silagei CD034</name>
    <dbReference type="NCBI Taxonomy" id="1071400"/>
    <lineage>
        <taxon>Bacteria</taxon>
        <taxon>Bacillati</taxon>
        <taxon>Bacillota</taxon>
        <taxon>Bacilli</taxon>
        <taxon>Lactobacillales</taxon>
        <taxon>Lactobacillaceae</taxon>
        <taxon>Lentilactobacillus</taxon>
        <taxon>Lentilactobacillus buchneri subsp. silagei</taxon>
    </lineage>
</organism>
<protein>
    <submittedName>
        <fullName evidence="1">Uncharacterized protein</fullName>
    </submittedName>
</protein>
<dbReference type="AlphaFoldDB" id="J9VY18"/>
<dbReference type="EMBL" id="CP003043">
    <property type="protein sequence ID" value="AFR99158.1"/>
    <property type="molecule type" value="Genomic_DNA"/>
</dbReference>
<evidence type="ECO:0000313" key="2">
    <source>
        <dbReference type="Proteomes" id="UP000007332"/>
    </source>
</evidence>
<reference evidence="1 2" key="1">
    <citation type="journal article" date="2012" name="J. Biotechnol.">
        <title>Insights into the completely annotated genome of Lactobacillus buchneri CD034, a strain isolated from stable grass silage.</title>
        <authorList>
            <person name="Heinl S."/>
            <person name="Wibberg D."/>
            <person name="Eikmeyer F."/>
            <person name="Szczepanowski R."/>
            <person name="Blom J."/>
            <person name="Linke B."/>
            <person name="Goesmann A."/>
            <person name="Grabherr R."/>
            <person name="Schwab H."/>
            <person name="Puhler A."/>
            <person name="Schluter A."/>
        </authorList>
    </citation>
    <scope>NUCLEOTIDE SEQUENCE [LARGE SCALE GENOMIC DNA]</scope>
    <source>
        <strain evidence="1 2">CD034</strain>
    </source>
</reference>
<accession>J9VY18</accession>
<name>J9VY18_LENBU</name>
<dbReference type="OrthoDB" id="2323139at2"/>
<sequence length="68" mass="8130">MLNMVKKKRIICEYAFHKTSKELIYEKSKNHDPWENGQFGNFDFRANMEDVGNYDKGSDVGKERVKWK</sequence>